<evidence type="ECO:0000313" key="3">
    <source>
        <dbReference type="Proteomes" id="UP001199525"/>
    </source>
</evidence>
<comment type="caution">
    <text evidence="2">The sequence shown here is derived from an EMBL/GenBank/DDBJ whole genome shotgun (WGS) entry which is preliminary data.</text>
</comment>
<sequence>MTFWILAFANKISMVWVNIITRFVNGNFHGYAKARVRVATTKHTLQTQLQCLTTLKNHKLLELIMDIQAILTLTIQAVVMSFVALMVFDFIDGLWVVPLPPIGWKPSVIEQPTVSATAPQPTPQQEIQQVTPSPSYLIGILGLETQAQREFLYVD</sequence>
<protein>
    <submittedName>
        <fullName evidence="2">Uncharacterized protein</fullName>
    </submittedName>
</protein>
<evidence type="ECO:0000313" key="2">
    <source>
        <dbReference type="EMBL" id="MCC5601919.1"/>
    </source>
</evidence>
<evidence type="ECO:0000256" key="1">
    <source>
        <dbReference type="SAM" id="Phobius"/>
    </source>
</evidence>
<organism evidence="2 3">
    <name type="scientific">Nostoc favosum CHAB5714</name>
    <dbReference type="NCBI Taxonomy" id="2780399"/>
    <lineage>
        <taxon>Bacteria</taxon>
        <taxon>Bacillati</taxon>
        <taxon>Cyanobacteriota</taxon>
        <taxon>Cyanophyceae</taxon>
        <taxon>Nostocales</taxon>
        <taxon>Nostocaceae</taxon>
        <taxon>Nostoc</taxon>
        <taxon>Nostoc favosum</taxon>
    </lineage>
</organism>
<accession>A0ABS8IDS3</accession>
<dbReference type="RefSeq" id="WP_229486902.1">
    <property type="nucleotide sequence ID" value="NZ_JAIVFQ010000039.1"/>
</dbReference>
<gene>
    <name evidence="2" type="ORF">LC586_22625</name>
</gene>
<dbReference type="Proteomes" id="UP001199525">
    <property type="component" value="Unassembled WGS sequence"/>
</dbReference>
<keyword evidence="1" id="KW-0472">Membrane</keyword>
<feature type="transmembrane region" description="Helical" evidence="1">
    <location>
        <begin position="69"/>
        <end position="91"/>
    </location>
</feature>
<keyword evidence="1" id="KW-1133">Transmembrane helix</keyword>
<name>A0ABS8IDS3_9NOSO</name>
<reference evidence="2 3" key="1">
    <citation type="journal article" date="2021" name="Microorganisms">
        <title>Genome Evolution of Filamentous Cyanobacterium Nostoc Species: From Facultative Symbiosis to Free Living.</title>
        <authorList>
            <person name="Huo D."/>
            <person name="Li H."/>
            <person name="Cai F."/>
            <person name="Guo X."/>
            <person name="Qiao Z."/>
            <person name="Wang W."/>
            <person name="Yu G."/>
            <person name="Li R."/>
        </authorList>
    </citation>
    <scope>NUCLEOTIDE SEQUENCE [LARGE SCALE GENOMIC DNA]</scope>
    <source>
        <strain evidence="2 3">CHAB 5714</strain>
    </source>
</reference>
<dbReference type="EMBL" id="JAIVFQ010000039">
    <property type="protein sequence ID" value="MCC5601919.1"/>
    <property type="molecule type" value="Genomic_DNA"/>
</dbReference>
<proteinExistence type="predicted"/>
<keyword evidence="1" id="KW-0812">Transmembrane</keyword>
<keyword evidence="3" id="KW-1185">Reference proteome</keyword>